<protein>
    <submittedName>
        <fullName evidence="1">22218_t:CDS:1</fullName>
    </submittedName>
</protein>
<dbReference type="AlphaFoldDB" id="A0A9N9PC88"/>
<sequence>STIIASVICSIGTIINVIIAISIIDIIDSGITTIIICSNSFIITTIMVEDSEEVVIITTIIFEQVDIVDLLQLHKVVLDRFQLYKGVE</sequence>
<dbReference type="EMBL" id="CAJVQA010032447">
    <property type="protein sequence ID" value="CAG8803185.1"/>
    <property type="molecule type" value="Genomic_DNA"/>
</dbReference>
<evidence type="ECO:0000313" key="2">
    <source>
        <dbReference type="Proteomes" id="UP000789759"/>
    </source>
</evidence>
<accession>A0A9N9PC88</accession>
<dbReference type="Proteomes" id="UP000789759">
    <property type="component" value="Unassembled WGS sequence"/>
</dbReference>
<keyword evidence="2" id="KW-1185">Reference proteome</keyword>
<comment type="caution">
    <text evidence="1">The sequence shown here is derived from an EMBL/GenBank/DDBJ whole genome shotgun (WGS) entry which is preliminary data.</text>
</comment>
<evidence type="ECO:0000313" key="1">
    <source>
        <dbReference type="EMBL" id="CAG8803185.1"/>
    </source>
</evidence>
<proteinExistence type="predicted"/>
<name>A0A9N9PC88_9GLOM</name>
<gene>
    <name evidence="1" type="ORF">CPELLU_LOCUS17875</name>
</gene>
<feature type="non-terminal residue" evidence="1">
    <location>
        <position position="88"/>
    </location>
</feature>
<reference evidence="1" key="1">
    <citation type="submission" date="2021-06" db="EMBL/GenBank/DDBJ databases">
        <authorList>
            <person name="Kallberg Y."/>
            <person name="Tangrot J."/>
            <person name="Rosling A."/>
        </authorList>
    </citation>
    <scope>NUCLEOTIDE SEQUENCE</scope>
    <source>
        <strain evidence="1">FL966</strain>
    </source>
</reference>
<organism evidence="1 2">
    <name type="scientific">Cetraspora pellucida</name>
    <dbReference type="NCBI Taxonomy" id="1433469"/>
    <lineage>
        <taxon>Eukaryota</taxon>
        <taxon>Fungi</taxon>
        <taxon>Fungi incertae sedis</taxon>
        <taxon>Mucoromycota</taxon>
        <taxon>Glomeromycotina</taxon>
        <taxon>Glomeromycetes</taxon>
        <taxon>Diversisporales</taxon>
        <taxon>Gigasporaceae</taxon>
        <taxon>Cetraspora</taxon>
    </lineage>
</organism>